<reference evidence="2" key="1">
    <citation type="submission" date="2022-05" db="EMBL/GenBank/DDBJ databases">
        <title>The Musa troglodytarum L. genome provides insights into the mechanism of non-climacteric behaviour and enrichment of carotenoids.</title>
        <authorList>
            <person name="Wang J."/>
        </authorList>
    </citation>
    <scope>NUCLEOTIDE SEQUENCE</scope>
    <source>
        <tissue evidence="2">Leaf</tissue>
    </source>
</reference>
<evidence type="ECO:0000313" key="3">
    <source>
        <dbReference type="Proteomes" id="UP001055439"/>
    </source>
</evidence>
<evidence type="ECO:0000313" key="2">
    <source>
        <dbReference type="EMBL" id="URD99147.1"/>
    </source>
</evidence>
<sequence>MLDDLDSFDDILLPTTTITERRPGKFRPRARAKTANVASTTPKNSDAAQLVPPSPQPLAQDSDFNLEMERTGHETGLSNCSGVAGGFLDSSRQSQGSLGQAADACFRLCSPNGPSSTTGNVVIFQPKVDQQCLNKELMASSNDVLGIATSLGVSTLNSSLSQPEAVHFEINTAYAEPLINLEASQGEALAEFSTIESPRYTGGTTGVRRAGKFQPENISQPNKGMAKSISFISPEAFDSVIPSVGSFLRQWIFPLYK</sequence>
<dbReference type="AlphaFoldDB" id="A0A9E7FSE7"/>
<proteinExistence type="predicted"/>
<gene>
    <name evidence="2" type="ORF">MUK42_37412</name>
</gene>
<keyword evidence="3" id="KW-1185">Reference proteome</keyword>
<dbReference type="OrthoDB" id="10479941at2759"/>
<protein>
    <submittedName>
        <fullName evidence="2">Uncharacterized protein</fullName>
    </submittedName>
</protein>
<dbReference type="EMBL" id="CP097506">
    <property type="protein sequence ID" value="URD99147.1"/>
    <property type="molecule type" value="Genomic_DNA"/>
</dbReference>
<feature type="region of interest" description="Disordered" evidence="1">
    <location>
        <begin position="19"/>
        <end position="61"/>
    </location>
</feature>
<organism evidence="2 3">
    <name type="scientific">Musa troglodytarum</name>
    <name type="common">fe'i banana</name>
    <dbReference type="NCBI Taxonomy" id="320322"/>
    <lineage>
        <taxon>Eukaryota</taxon>
        <taxon>Viridiplantae</taxon>
        <taxon>Streptophyta</taxon>
        <taxon>Embryophyta</taxon>
        <taxon>Tracheophyta</taxon>
        <taxon>Spermatophyta</taxon>
        <taxon>Magnoliopsida</taxon>
        <taxon>Liliopsida</taxon>
        <taxon>Zingiberales</taxon>
        <taxon>Musaceae</taxon>
        <taxon>Musa</taxon>
    </lineage>
</organism>
<evidence type="ECO:0000256" key="1">
    <source>
        <dbReference type="SAM" id="MobiDB-lite"/>
    </source>
</evidence>
<feature type="compositionally biased region" description="Polar residues" evidence="1">
    <location>
        <begin position="36"/>
        <end position="47"/>
    </location>
</feature>
<accession>A0A9E7FSE7</accession>
<name>A0A9E7FSE7_9LILI</name>
<dbReference type="Proteomes" id="UP001055439">
    <property type="component" value="Chromosome 4"/>
</dbReference>